<name>A0AA35PGW8_9SAUR</name>
<proteinExistence type="inferred from homology"/>
<dbReference type="FunFam" id="3.40.50.720:FF:000259">
    <property type="entry name" value="Sepiapterin reductase"/>
    <property type="match status" value="1"/>
</dbReference>
<evidence type="ECO:0000256" key="5">
    <source>
        <dbReference type="ARBA" id="ARBA00019170"/>
    </source>
</evidence>
<keyword evidence="6" id="KW-0963">Cytoplasm</keyword>
<evidence type="ECO:0000256" key="2">
    <source>
        <dbReference type="ARBA" id="ARBA00010483"/>
    </source>
</evidence>
<dbReference type="GO" id="GO:0005737">
    <property type="term" value="C:cytoplasm"/>
    <property type="evidence" value="ECO:0007669"/>
    <property type="project" value="UniProtKB-SubCell"/>
</dbReference>
<dbReference type="PANTHER" id="PTHR44085:SF2">
    <property type="entry name" value="SEPIAPTERIN REDUCTASE"/>
    <property type="match status" value="1"/>
</dbReference>
<evidence type="ECO:0000313" key="9">
    <source>
        <dbReference type="EMBL" id="CAI5784988.1"/>
    </source>
</evidence>
<sequence>MDGEAGGRAAGLGRAVGIVTGASRGFGRSLARLLAPRLAPGAALLLVARAAAALEELEGELRAACPALRVRGLPADLASDDGLQRVVRAARELRGDAPVERLLLVNNAASLGDVSKSFLDFTSPGEVNTYLAFNVTSALCLTSSLLKAFPAEPGLCRTVVNVSSLCALKPFQTWALYCTGKAARDMMFRVLAAEEPDIRVLSYAPGPLDTDMQEEARTKSGNLELRKTFLHMKEHGELLDCDISSQKLLDLLLTNTFESGAHVDFYDI</sequence>
<comment type="subcellular location">
    <subcellularLocation>
        <location evidence="1">Cytoplasm</location>
    </subcellularLocation>
</comment>
<evidence type="ECO:0000256" key="1">
    <source>
        <dbReference type="ARBA" id="ARBA00004496"/>
    </source>
</evidence>
<dbReference type="GO" id="GO:0004757">
    <property type="term" value="F:sepiapterin reductase (NADP+) activity"/>
    <property type="evidence" value="ECO:0007669"/>
    <property type="project" value="UniProtKB-EC"/>
</dbReference>
<evidence type="ECO:0000256" key="7">
    <source>
        <dbReference type="ARBA" id="ARBA00022857"/>
    </source>
</evidence>
<dbReference type="Proteomes" id="UP001178461">
    <property type="component" value="Chromosome 9"/>
</dbReference>
<dbReference type="PRINTS" id="PR00081">
    <property type="entry name" value="GDHRDH"/>
</dbReference>
<dbReference type="CDD" id="cd05367">
    <property type="entry name" value="SPR-like_SDR_c"/>
    <property type="match status" value="1"/>
</dbReference>
<dbReference type="NCBIfam" id="TIGR01500">
    <property type="entry name" value="sepiapter_red"/>
    <property type="match status" value="1"/>
</dbReference>
<dbReference type="AlphaFoldDB" id="A0AA35PGW8"/>
<evidence type="ECO:0000256" key="3">
    <source>
        <dbReference type="ARBA" id="ARBA00011738"/>
    </source>
</evidence>
<dbReference type="SUPFAM" id="SSF51735">
    <property type="entry name" value="NAD(P)-binding Rossmann-fold domains"/>
    <property type="match status" value="1"/>
</dbReference>
<dbReference type="InterPro" id="IPR002347">
    <property type="entry name" value="SDR_fam"/>
</dbReference>
<dbReference type="EC" id="1.1.1.153" evidence="4"/>
<keyword evidence="10" id="KW-1185">Reference proteome</keyword>
<reference evidence="9" key="1">
    <citation type="submission" date="2022-12" db="EMBL/GenBank/DDBJ databases">
        <authorList>
            <person name="Alioto T."/>
            <person name="Alioto T."/>
            <person name="Gomez Garrido J."/>
        </authorList>
    </citation>
    <scope>NUCLEOTIDE SEQUENCE</scope>
</reference>
<organism evidence="9 10">
    <name type="scientific">Podarcis lilfordi</name>
    <name type="common">Lilford's wall lizard</name>
    <dbReference type="NCBI Taxonomy" id="74358"/>
    <lineage>
        <taxon>Eukaryota</taxon>
        <taxon>Metazoa</taxon>
        <taxon>Chordata</taxon>
        <taxon>Craniata</taxon>
        <taxon>Vertebrata</taxon>
        <taxon>Euteleostomi</taxon>
        <taxon>Lepidosauria</taxon>
        <taxon>Squamata</taxon>
        <taxon>Bifurcata</taxon>
        <taxon>Unidentata</taxon>
        <taxon>Episquamata</taxon>
        <taxon>Laterata</taxon>
        <taxon>Lacertibaenia</taxon>
        <taxon>Lacertidae</taxon>
        <taxon>Podarcis</taxon>
    </lineage>
</organism>
<accession>A0AA35PGW8</accession>
<dbReference type="InterPro" id="IPR006393">
    <property type="entry name" value="Sepiapterin_red"/>
</dbReference>
<evidence type="ECO:0000256" key="4">
    <source>
        <dbReference type="ARBA" id="ARBA00013075"/>
    </source>
</evidence>
<keyword evidence="7" id="KW-0521">NADP</keyword>
<dbReference type="GO" id="GO:0006729">
    <property type="term" value="P:tetrahydrobiopterin biosynthetic process"/>
    <property type="evidence" value="ECO:0007669"/>
    <property type="project" value="InterPro"/>
</dbReference>
<comment type="similarity">
    <text evidence="2">Belongs to the sepiapterin reductase family.</text>
</comment>
<dbReference type="InterPro" id="IPR051721">
    <property type="entry name" value="Biopterin_syn/organic_redct"/>
</dbReference>
<dbReference type="Pfam" id="PF00106">
    <property type="entry name" value="adh_short"/>
    <property type="match status" value="1"/>
</dbReference>
<gene>
    <name evidence="9" type="ORF">PODLI_1B029193</name>
</gene>
<keyword evidence="8" id="KW-0560">Oxidoreductase</keyword>
<dbReference type="Gene3D" id="3.40.50.720">
    <property type="entry name" value="NAD(P)-binding Rossmann-like Domain"/>
    <property type="match status" value="1"/>
</dbReference>
<evidence type="ECO:0000256" key="8">
    <source>
        <dbReference type="ARBA" id="ARBA00023002"/>
    </source>
</evidence>
<protein>
    <recommendedName>
        <fullName evidence="5">Sepiapterin reductase</fullName>
        <ecNumber evidence="4">1.1.1.153</ecNumber>
    </recommendedName>
</protein>
<dbReference type="EMBL" id="OX395134">
    <property type="protein sequence ID" value="CAI5784988.1"/>
    <property type="molecule type" value="Genomic_DNA"/>
</dbReference>
<comment type="subunit">
    <text evidence="3">Homodimer.</text>
</comment>
<evidence type="ECO:0000313" key="10">
    <source>
        <dbReference type="Proteomes" id="UP001178461"/>
    </source>
</evidence>
<evidence type="ECO:0000256" key="6">
    <source>
        <dbReference type="ARBA" id="ARBA00022490"/>
    </source>
</evidence>
<dbReference type="PANTHER" id="PTHR44085">
    <property type="entry name" value="SEPIAPTERIN REDUCTASE"/>
    <property type="match status" value="1"/>
</dbReference>
<dbReference type="InterPro" id="IPR036291">
    <property type="entry name" value="NAD(P)-bd_dom_sf"/>
</dbReference>